<reference evidence="2 3" key="1">
    <citation type="submission" date="2017-08" db="EMBL/GenBank/DDBJ databases">
        <title>Infants hospitalized years apart are colonized by the same room-sourced microbial strains.</title>
        <authorList>
            <person name="Brooks B."/>
            <person name="Olm M.R."/>
            <person name="Firek B.A."/>
            <person name="Baker R."/>
            <person name="Thomas B.C."/>
            <person name="Morowitz M.J."/>
            <person name="Banfield J.F."/>
        </authorList>
    </citation>
    <scope>NUCLEOTIDE SEQUENCE [LARGE SCALE GENOMIC DNA]</scope>
    <source>
        <strain evidence="2">S2_018_000_R3_110</strain>
    </source>
</reference>
<dbReference type="AlphaFoldDB" id="A0A2W4Z669"/>
<protein>
    <submittedName>
        <fullName evidence="2">Uncharacterized protein</fullName>
    </submittedName>
</protein>
<keyword evidence="1" id="KW-1133">Transmembrane helix</keyword>
<feature type="transmembrane region" description="Helical" evidence="1">
    <location>
        <begin position="23"/>
        <end position="48"/>
    </location>
</feature>
<evidence type="ECO:0000313" key="3">
    <source>
        <dbReference type="Proteomes" id="UP000248614"/>
    </source>
</evidence>
<feature type="transmembrane region" description="Helical" evidence="1">
    <location>
        <begin position="93"/>
        <end position="116"/>
    </location>
</feature>
<feature type="transmembrane region" description="Helical" evidence="1">
    <location>
        <begin position="60"/>
        <end position="81"/>
    </location>
</feature>
<evidence type="ECO:0000256" key="1">
    <source>
        <dbReference type="SAM" id="Phobius"/>
    </source>
</evidence>
<evidence type="ECO:0000313" key="2">
    <source>
        <dbReference type="EMBL" id="PZO77830.1"/>
    </source>
</evidence>
<sequence length="118" mass="12922">MARPDDPPPPGHRRRTALDERTCRMICPIASAMVGVCLTGIGLLHVTLALRARQTMADDLLSIDALLFLIATLSSYFALRVQGTTRLHRLERIADATFILAMLLLTAACFIITYALNG</sequence>
<organism evidence="2 3">
    <name type="scientific">Sphingomonas hengshuiensis</name>
    <dbReference type="NCBI Taxonomy" id="1609977"/>
    <lineage>
        <taxon>Bacteria</taxon>
        <taxon>Pseudomonadati</taxon>
        <taxon>Pseudomonadota</taxon>
        <taxon>Alphaproteobacteria</taxon>
        <taxon>Sphingomonadales</taxon>
        <taxon>Sphingomonadaceae</taxon>
        <taxon>Sphingomonas</taxon>
    </lineage>
</organism>
<keyword evidence="1" id="KW-0812">Transmembrane</keyword>
<comment type="caution">
    <text evidence="2">The sequence shown here is derived from an EMBL/GenBank/DDBJ whole genome shotgun (WGS) entry which is preliminary data.</text>
</comment>
<proteinExistence type="predicted"/>
<keyword evidence="1" id="KW-0472">Membrane</keyword>
<gene>
    <name evidence="2" type="ORF">DI632_07835</name>
</gene>
<dbReference type="EMBL" id="QFNF01000016">
    <property type="protein sequence ID" value="PZO77830.1"/>
    <property type="molecule type" value="Genomic_DNA"/>
</dbReference>
<accession>A0A2W4Z669</accession>
<dbReference type="Proteomes" id="UP000248614">
    <property type="component" value="Unassembled WGS sequence"/>
</dbReference>
<name>A0A2W4Z669_9SPHN</name>